<name>A0A0S4JBW3_BODSA</name>
<keyword evidence="2" id="KW-0418">Kinase</keyword>
<dbReference type="OrthoDB" id="9332038at2759"/>
<reference evidence="3" key="1">
    <citation type="submission" date="2015-09" db="EMBL/GenBank/DDBJ databases">
        <authorList>
            <consortium name="Pathogen Informatics"/>
        </authorList>
    </citation>
    <scope>NUCLEOTIDE SEQUENCE [LARGE SCALE GENOMIC DNA]</scope>
    <source>
        <strain evidence="3">Lake Konstanz</strain>
    </source>
</reference>
<dbReference type="Gene3D" id="1.10.510.10">
    <property type="entry name" value="Transferase(Phosphotransferase) domain 1"/>
    <property type="match status" value="1"/>
</dbReference>
<dbReference type="AlphaFoldDB" id="A0A0S4JBW3"/>
<gene>
    <name evidence="2" type="ORF">BSAL_07580</name>
</gene>
<keyword evidence="2" id="KW-0808">Transferase</keyword>
<dbReference type="SUPFAM" id="SSF56112">
    <property type="entry name" value="Protein kinase-like (PK-like)"/>
    <property type="match status" value="1"/>
</dbReference>
<protein>
    <submittedName>
        <fullName evidence="2">Serine-threonine protein kinase, putative</fullName>
    </submittedName>
</protein>
<dbReference type="InterPro" id="IPR011009">
    <property type="entry name" value="Kinase-like_dom_sf"/>
</dbReference>
<accession>A0A0S4JBW3</accession>
<dbReference type="Proteomes" id="UP000051952">
    <property type="component" value="Unassembled WGS sequence"/>
</dbReference>
<evidence type="ECO:0000256" key="1">
    <source>
        <dbReference type="SAM" id="MobiDB-lite"/>
    </source>
</evidence>
<keyword evidence="3" id="KW-1185">Reference proteome</keyword>
<dbReference type="EMBL" id="CYKH01001407">
    <property type="protein sequence ID" value="CUG86948.1"/>
    <property type="molecule type" value="Genomic_DNA"/>
</dbReference>
<evidence type="ECO:0000313" key="2">
    <source>
        <dbReference type="EMBL" id="CUG86948.1"/>
    </source>
</evidence>
<evidence type="ECO:0000313" key="3">
    <source>
        <dbReference type="Proteomes" id="UP000051952"/>
    </source>
</evidence>
<organism evidence="2 3">
    <name type="scientific">Bodo saltans</name>
    <name type="common">Flagellated protozoan</name>
    <dbReference type="NCBI Taxonomy" id="75058"/>
    <lineage>
        <taxon>Eukaryota</taxon>
        <taxon>Discoba</taxon>
        <taxon>Euglenozoa</taxon>
        <taxon>Kinetoplastea</taxon>
        <taxon>Metakinetoplastina</taxon>
        <taxon>Eubodonida</taxon>
        <taxon>Bodonidae</taxon>
        <taxon>Bodo</taxon>
    </lineage>
</organism>
<feature type="region of interest" description="Disordered" evidence="1">
    <location>
        <begin position="1"/>
        <end position="55"/>
    </location>
</feature>
<dbReference type="VEuPathDB" id="TriTrypDB:BSAL_07580"/>
<sequence>MVTSSPRKSKFYSEGESPALLEPPQGEPRSLESVIGVTTGGPRGSRKGQQGHDDETYRQFYDFTAKLLRYNPAERLTCTDALQHPFLYPLIAAEQQARLAQAAAAAPRTSEP</sequence>
<dbReference type="GO" id="GO:0016301">
    <property type="term" value="F:kinase activity"/>
    <property type="evidence" value="ECO:0007669"/>
    <property type="project" value="UniProtKB-KW"/>
</dbReference>
<proteinExistence type="predicted"/>